<keyword evidence="2" id="KW-1185">Reference proteome</keyword>
<sequence>MFPNSTSQVKTSSIQQVAKILLSRADYIIQFPKLTIIFNQQFNLSLIFVYLETPILDKHKYFNLAMNLIKEQLEKTRNLFTICLLALLGIYC</sequence>
<dbReference type="AlphaFoldDB" id="A0A8S1WKN4"/>
<dbReference type="EMBL" id="CAJJDP010000093">
    <property type="protein sequence ID" value="CAD8189241.1"/>
    <property type="molecule type" value="Genomic_DNA"/>
</dbReference>
<proteinExistence type="predicted"/>
<name>A0A8S1WKN4_PAROT</name>
<protein>
    <submittedName>
        <fullName evidence="1">Uncharacterized protein</fullName>
    </submittedName>
</protein>
<accession>A0A8S1WKN4</accession>
<organism evidence="1 2">
    <name type="scientific">Paramecium octaurelia</name>
    <dbReference type="NCBI Taxonomy" id="43137"/>
    <lineage>
        <taxon>Eukaryota</taxon>
        <taxon>Sar</taxon>
        <taxon>Alveolata</taxon>
        <taxon>Ciliophora</taxon>
        <taxon>Intramacronucleata</taxon>
        <taxon>Oligohymenophorea</taxon>
        <taxon>Peniculida</taxon>
        <taxon>Parameciidae</taxon>
        <taxon>Paramecium</taxon>
    </lineage>
</organism>
<reference evidence="1" key="1">
    <citation type="submission" date="2021-01" db="EMBL/GenBank/DDBJ databases">
        <authorList>
            <consortium name="Genoscope - CEA"/>
            <person name="William W."/>
        </authorList>
    </citation>
    <scope>NUCLEOTIDE SEQUENCE</scope>
</reference>
<evidence type="ECO:0000313" key="1">
    <source>
        <dbReference type="EMBL" id="CAD8189241.1"/>
    </source>
</evidence>
<comment type="caution">
    <text evidence="1">The sequence shown here is derived from an EMBL/GenBank/DDBJ whole genome shotgun (WGS) entry which is preliminary data.</text>
</comment>
<dbReference type="Proteomes" id="UP000683925">
    <property type="component" value="Unassembled WGS sequence"/>
</dbReference>
<evidence type="ECO:0000313" key="2">
    <source>
        <dbReference type="Proteomes" id="UP000683925"/>
    </source>
</evidence>
<gene>
    <name evidence="1" type="ORF">POCTA_138.1.T0940175</name>
</gene>